<accession>A0A3B4VAQ2</accession>
<reference evidence="2" key="2">
    <citation type="submission" date="2025-09" db="UniProtKB">
        <authorList>
            <consortium name="Ensembl"/>
        </authorList>
    </citation>
    <scope>IDENTIFICATION</scope>
</reference>
<proteinExistence type="predicted"/>
<dbReference type="PANTHER" id="PTHR11505">
    <property type="entry name" value="L1 TRANSPOSABLE ELEMENT-RELATED"/>
    <property type="match status" value="1"/>
</dbReference>
<dbReference type="STRING" id="41447.ENSSDUP00000027886"/>
<sequence>MEGSSLTKLDGSLQIVSSNEDDITDLVKRVKALEKENTDLKLWAEDAENRSRRSNLRFIGIPERAKARDIVGFMRHLIPQLLGEVNFFTPPVIERCHRSGVQDNSRAKSPRPILVKFHYFQDKLKIMKLSREKKEPLQYKGVRVSIYLDFSAGLVQRRRGFDAVKKKLRDQDFKYAMIYPCTLRVAHAGKTQFFHTPDEVERFLGELTSIDSSIDSDMTILLLQNHHSN</sequence>
<dbReference type="AlphaFoldDB" id="A0A3B4VAQ2"/>
<evidence type="ECO:0000256" key="1">
    <source>
        <dbReference type="SAM" id="Coils"/>
    </source>
</evidence>
<dbReference type="Gene3D" id="3.30.250.20">
    <property type="entry name" value="L1 transposable element, C-terminal domain"/>
    <property type="match status" value="1"/>
</dbReference>
<protein>
    <recommendedName>
        <fullName evidence="4">L1 transposable element RRM domain-containing protein</fullName>
    </recommendedName>
</protein>
<feature type="coiled-coil region" evidence="1">
    <location>
        <begin position="16"/>
        <end position="50"/>
    </location>
</feature>
<name>A0A3B4VAQ2_SERDU</name>
<dbReference type="InterPro" id="IPR042566">
    <property type="entry name" value="L1_C"/>
</dbReference>
<keyword evidence="1" id="KW-0175">Coiled coil</keyword>
<keyword evidence="3" id="KW-1185">Reference proteome</keyword>
<evidence type="ECO:0008006" key="4">
    <source>
        <dbReference type="Google" id="ProtNLM"/>
    </source>
</evidence>
<dbReference type="Ensembl" id="ENSSDUT00000028377.1">
    <property type="protein sequence ID" value="ENSSDUP00000027886.1"/>
    <property type="gene ID" value="ENSSDUG00000020162.1"/>
</dbReference>
<organism evidence="2 3">
    <name type="scientific">Seriola dumerili</name>
    <name type="common">Greater amberjack</name>
    <name type="synonym">Caranx dumerili</name>
    <dbReference type="NCBI Taxonomy" id="41447"/>
    <lineage>
        <taxon>Eukaryota</taxon>
        <taxon>Metazoa</taxon>
        <taxon>Chordata</taxon>
        <taxon>Craniata</taxon>
        <taxon>Vertebrata</taxon>
        <taxon>Euteleostomi</taxon>
        <taxon>Actinopterygii</taxon>
        <taxon>Neopterygii</taxon>
        <taxon>Teleostei</taxon>
        <taxon>Neoteleostei</taxon>
        <taxon>Acanthomorphata</taxon>
        <taxon>Carangaria</taxon>
        <taxon>Carangiformes</taxon>
        <taxon>Carangidae</taxon>
        <taxon>Seriola</taxon>
    </lineage>
</organism>
<reference evidence="2" key="1">
    <citation type="submission" date="2025-08" db="UniProtKB">
        <authorList>
            <consortium name="Ensembl"/>
        </authorList>
    </citation>
    <scope>IDENTIFICATION</scope>
</reference>
<dbReference type="InterPro" id="IPR004244">
    <property type="entry name" value="Transposase_22"/>
</dbReference>
<dbReference type="Gene3D" id="3.30.70.1820">
    <property type="entry name" value="L1 transposable element, RRM domain"/>
    <property type="match status" value="1"/>
</dbReference>
<evidence type="ECO:0000313" key="2">
    <source>
        <dbReference type="Ensembl" id="ENSSDUP00000027886.1"/>
    </source>
</evidence>
<dbReference type="Proteomes" id="UP000261420">
    <property type="component" value="Unplaced"/>
</dbReference>
<dbReference type="OMA" id="VIERCHR"/>
<evidence type="ECO:0000313" key="3">
    <source>
        <dbReference type="Proteomes" id="UP000261420"/>
    </source>
</evidence>
<dbReference type="GeneTree" id="ENSGT01030000234923"/>